<dbReference type="Pfam" id="PF14533">
    <property type="entry name" value="USP7_C2"/>
    <property type="match status" value="1"/>
</dbReference>
<evidence type="ECO:0000256" key="3">
    <source>
        <dbReference type="ARBA" id="ARBA00012759"/>
    </source>
</evidence>
<dbReference type="InterPro" id="IPR038765">
    <property type="entry name" value="Papain-like_cys_pep_sf"/>
</dbReference>
<protein>
    <recommendedName>
        <fullName evidence="3">ubiquitinyl hydrolase 1</fullName>
        <ecNumber evidence="3">3.4.19.12</ecNumber>
    </recommendedName>
</protein>
<evidence type="ECO:0000313" key="11">
    <source>
        <dbReference type="Proteomes" id="UP000266673"/>
    </source>
</evidence>
<dbReference type="FunFam" id="2.60.210.10:FF:000011">
    <property type="entry name" value="Ubiquitin carboxyl-terminal hydrolase 7"/>
    <property type="match status" value="1"/>
</dbReference>
<dbReference type="AlphaFoldDB" id="A0A397UT27"/>
<dbReference type="PROSITE" id="PS50144">
    <property type="entry name" value="MATH"/>
    <property type="match status" value="1"/>
</dbReference>
<gene>
    <name evidence="10" type="ORF">C2G38_1976144</name>
</gene>
<keyword evidence="5" id="KW-0833">Ubl conjugation pathway</keyword>
<dbReference type="PANTHER" id="PTHR24006:SF644">
    <property type="entry name" value="UBIQUITIN CARBOXYL-TERMINAL HYDROLASE 7"/>
    <property type="match status" value="1"/>
</dbReference>
<evidence type="ECO:0000259" key="8">
    <source>
        <dbReference type="PROSITE" id="PS50144"/>
    </source>
</evidence>
<dbReference type="EC" id="3.4.19.12" evidence="3"/>
<feature type="domain" description="USP" evidence="9">
    <location>
        <begin position="164"/>
        <end position="471"/>
    </location>
</feature>
<dbReference type="Gene3D" id="2.60.210.10">
    <property type="entry name" value="Apoptosis, Tumor Necrosis Factor Receptor Associated Protein 2, Chain A"/>
    <property type="match status" value="1"/>
</dbReference>
<dbReference type="GO" id="GO:0005829">
    <property type="term" value="C:cytosol"/>
    <property type="evidence" value="ECO:0007669"/>
    <property type="project" value="TreeGrafter"/>
</dbReference>
<evidence type="ECO:0000256" key="7">
    <source>
        <dbReference type="ARBA" id="ARBA00022807"/>
    </source>
</evidence>
<dbReference type="Proteomes" id="UP000266673">
    <property type="component" value="Unassembled WGS sequence"/>
</dbReference>
<dbReference type="Gene3D" id="3.10.20.90">
    <property type="entry name" value="Phosphatidylinositol 3-kinase Catalytic Subunit, Chain A, domain 1"/>
    <property type="match status" value="2"/>
</dbReference>
<dbReference type="SUPFAM" id="SSF54001">
    <property type="entry name" value="Cysteine proteinases"/>
    <property type="match status" value="1"/>
</dbReference>
<dbReference type="GO" id="GO:0031647">
    <property type="term" value="P:regulation of protein stability"/>
    <property type="evidence" value="ECO:0007669"/>
    <property type="project" value="TreeGrafter"/>
</dbReference>
<dbReference type="OrthoDB" id="289038at2759"/>
<proteinExistence type="inferred from homology"/>
<organism evidence="10 11">
    <name type="scientific">Gigaspora rosea</name>
    <dbReference type="NCBI Taxonomy" id="44941"/>
    <lineage>
        <taxon>Eukaryota</taxon>
        <taxon>Fungi</taxon>
        <taxon>Fungi incertae sedis</taxon>
        <taxon>Mucoromycota</taxon>
        <taxon>Glomeromycotina</taxon>
        <taxon>Glomeromycetes</taxon>
        <taxon>Diversisporales</taxon>
        <taxon>Gigasporaceae</taxon>
        <taxon>Gigaspora</taxon>
    </lineage>
</organism>
<dbReference type="InterPro" id="IPR008974">
    <property type="entry name" value="TRAF-like"/>
</dbReference>
<dbReference type="GO" id="GO:0004843">
    <property type="term" value="F:cysteine-type deubiquitinase activity"/>
    <property type="evidence" value="ECO:0007669"/>
    <property type="project" value="UniProtKB-EC"/>
</dbReference>
<dbReference type="InterPro" id="IPR028889">
    <property type="entry name" value="USP"/>
</dbReference>
<evidence type="ECO:0000256" key="5">
    <source>
        <dbReference type="ARBA" id="ARBA00022786"/>
    </source>
</evidence>
<evidence type="ECO:0000256" key="6">
    <source>
        <dbReference type="ARBA" id="ARBA00022801"/>
    </source>
</evidence>
<evidence type="ECO:0000259" key="9">
    <source>
        <dbReference type="PROSITE" id="PS50235"/>
    </source>
</evidence>
<dbReference type="GO" id="GO:0005634">
    <property type="term" value="C:nucleus"/>
    <property type="evidence" value="ECO:0007669"/>
    <property type="project" value="TreeGrafter"/>
</dbReference>
<evidence type="ECO:0000313" key="10">
    <source>
        <dbReference type="EMBL" id="RIB12771.1"/>
    </source>
</evidence>
<dbReference type="InterPro" id="IPR029346">
    <property type="entry name" value="USP_C"/>
</dbReference>
<evidence type="ECO:0000256" key="4">
    <source>
        <dbReference type="ARBA" id="ARBA00022670"/>
    </source>
</evidence>
<comment type="similarity">
    <text evidence="2">Belongs to the peptidase C19 family.</text>
</comment>
<dbReference type="Pfam" id="PF12436">
    <property type="entry name" value="USP7_ICP0_bdg"/>
    <property type="match status" value="1"/>
</dbReference>
<keyword evidence="4" id="KW-0645">Protease</keyword>
<dbReference type="PANTHER" id="PTHR24006">
    <property type="entry name" value="UBIQUITIN CARBOXYL-TERMINAL HYDROLASE"/>
    <property type="match status" value="1"/>
</dbReference>
<dbReference type="Gene3D" id="3.90.70.10">
    <property type="entry name" value="Cysteine proteinases"/>
    <property type="match status" value="1"/>
</dbReference>
<evidence type="ECO:0000256" key="2">
    <source>
        <dbReference type="ARBA" id="ARBA00009085"/>
    </source>
</evidence>
<comment type="catalytic activity">
    <reaction evidence="1">
        <text>Thiol-dependent hydrolysis of ester, thioester, amide, peptide and isopeptide bonds formed by the C-terminal Gly of ubiquitin (a 76-residue protein attached to proteins as an intracellular targeting signal).</text>
        <dbReference type="EC" id="3.4.19.12"/>
    </reaction>
</comment>
<dbReference type="GO" id="GO:0006508">
    <property type="term" value="P:proteolysis"/>
    <property type="evidence" value="ECO:0007669"/>
    <property type="project" value="UniProtKB-KW"/>
</dbReference>
<dbReference type="InterPro" id="IPR050164">
    <property type="entry name" value="Peptidase_C19"/>
</dbReference>
<dbReference type="InterPro" id="IPR001394">
    <property type="entry name" value="Peptidase_C19_UCH"/>
</dbReference>
<dbReference type="Pfam" id="PF22486">
    <property type="entry name" value="MATH_2"/>
    <property type="match status" value="1"/>
</dbReference>
<evidence type="ECO:0000256" key="1">
    <source>
        <dbReference type="ARBA" id="ARBA00000707"/>
    </source>
</evidence>
<name>A0A397UT27_9GLOM</name>
<keyword evidence="7" id="KW-0788">Thiol protease</keyword>
<dbReference type="GO" id="GO:0016579">
    <property type="term" value="P:protein deubiquitination"/>
    <property type="evidence" value="ECO:0007669"/>
    <property type="project" value="InterPro"/>
</dbReference>
<keyword evidence="6" id="KW-0378">Hydrolase</keyword>
<dbReference type="Pfam" id="PF00443">
    <property type="entry name" value="UCH"/>
    <property type="match status" value="1"/>
</dbReference>
<reference evidence="10 11" key="1">
    <citation type="submission" date="2018-06" db="EMBL/GenBank/DDBJ databases">
        <title>Comparative genomics reveals the genomic features of Rhizophagus irregularis, R. cerebriforme, R. diaphanum and Gigaspora rosea, and their symbiotic lifestyle signature.</title>
        <authorList>
            <person name="Morin E."/>
            <person name="San Clemente H."/>
            <person name="Chen E.C.H."/>
            <person name="De La Providencia I."/>
            <person name="Hainaut M."/>
            <person name="Kuo A."/>
            <person name="Kohler A."/>
            <person name="Murat C."/>
            <person name="Tang N."/>
            <person name="Roy S."/>
            <person name="Loubradou J."/>
            <person name="Henrissat B."/>
            <person name="Grigoriev I.V."/>
            <person name="Corradi N."/>
            <person name="Roux C."/>
            <person name="Martin F.M."/>
        </authorList>
    </citation>
    <scope>NUCLEOTIDE SEQUENCE [LARGE SCALE GENOMIC DNA]</scope>
    <source>
        <strain evidence="10 11">DAOM 194757</strain>
    </source>
</reference>
<dbReference type="SUPFAM" id="SSF49599">
    <property type="entry name" value="TRAF domain-like"/>
    <property type="match status" value="1"/>
</dbReference>
<dbReference type="PROSITE" id="PS50235">
    <property type="entry name" value="USP_3"/>
    <property type="match status" value="1"/>
</dbReference>
<feature type="domain" description="MATH" evidence="8">
    <location>
        <begin position="11"/>
        <end position="141"/>
    </location>
</feature>
<comment type="caution">
    <text evidence="10">The sequence shown here is derived from an EMBL/GenBank/DDBJ whole genome shotgun (WGS) entry which is preliminary data.</text>
</comment>
<dbReference type="EMBL" id="QKWP01000991">
    <property type="protein sequence ID" value="RIB12771.1"/>
    <property type="molecule type" value="Genomic_DNA"/>
</dbReference>
<dbReference type="STRING" id="44941.A0A397UT27"/>
<keyword evidence="11" id="KW-1185">Reference proteome</keyword>
<accession>A0A397UT27</accession>
<sequence>MPNLGYEIEDFQYHTWRVTDWSSLKNRITGPEFEVGGWRWRILLFPFGNHNSETVSIYLDFADLEKNASADWYFCVQFALVLWNSKDPTFYISHNAHHRFTIEESDWGFHSFYDQSKLFVPSNNHTYSLIENDACNITAFVRIIKDQTGVLWHNFLNYNSRKMTGYINLNKRGATDYINVELQLLYSIKYFRKAIYQISTEDDDPVKSIPLAMQRIFYQLQISDTPVETTELTKSFGWHLSDCNIRHDVQEFDRSLLDYLKNKMKNINSADDTISRLFVGKMKSYIRCVNVNYENTRIEDYYDISLEVKGCQTLSDSFMNYIREESCEGNNKYQTGKYGLQDAKKRLSFESFPSVLRIQLKQFEYDMQKNTVVKTIKDRLEYPMEIDLQRYLSPDSDRSKPHNYLLHGVIVYRDELHESSYHVFLKPERDGKWFKFDDNRVVPITDKEVLGEGVETPKVIDSTYMLIYIRESDIDLVLSPILAEDIPKHLQRRLDEEKALYEQKNKEAKECHLYRSIKVVTPAIFECYQGFDIVNFDNRQYPLSNVPLFKVLKNETYEAFKTMVAHKFEIPAEQIRFWIFINRQNKTIRPYVPITDDYLGMTMDQIHQKIVPKHNDLKLFLEVAKPINCEVIWFPPTENSSHILVFIKYFNPDTQSLEGLGHLYVKEYGKVSDVVPILCEKKEFPSYTPLKIYEEVKPNMIEEMKPNLTFQESEIQDGDIICFQKGLTKKEIQEYTAAGRIHDLPIFYKSFFMRIIIQFKPKYTTVDLEQKPEFELVLKKQYTYDDIAKHVAAHLNADPLKLRFTTAHPTSGTHNIIIKRTTTKTLSEIIQTTYVYNLVRLLYYEMLDISIVELENTKLFKVYWLGTTVKKETVIDIHISKTAKVDEFFKIIEKKLSLKPTCRIRFYSVMDCIIQEEYDINDTIDKIRDKMTLYAEEIPQDEIKLGINDKIIQVYHFTKEPLRVHGIPFKFVIKAGEFFSTTMLRLKLRLGMNVKDFSKVKFAIVQAISYAKPQYINDSMYAHFLIFLF</sequence>
<dbReference type="InterPro" id="IPR024729">
    <property type="entry name" value="USP7_ICP0-binding_dom"/>
</dbReference>
<dbReference type="FunFam" id="3.10.20.90:FF:000050">
    <property type="entry name" value="Ubiquitin carboxyl-terminal hydrolase 13"/>
    <property type="match status" value="1"/>
</dbReference>
<dbReference type="SMART" id="SM00061">
    <property type="entry name" value="MATH"/>
    <property type="match status" value="1"/>
</dbReference>
<dbReference type="InterPro" id="IPR002083">
    <property type="entry name" value="MATH/TRAF_dom"/>
</dbReference>